<sequence length="183" mass="20321">MLNPPLSRFCVSSKARLDSSGNDQRTTPVGCSSVRCTCTSNVLREKFGLLPWDITNTNSVSSNIHDHEHHDNVAPVTDTSFNLDRMMFELEVDIVESNGTNDHRNHHDRKREQQHLSTAHSVDDEECNNGHEEVSTRHDNGHSSGVVESNGFENSGGEVHEGVETGELLNTLQSTSNDKRSEV</sequence>
<evidence type="ECO:0000313" key="2">
    <source>
        <dbReference type="EMBL" id="KAH3669701.1"/>
    </source>
</evidence>
<feature type="compositionally biased region" description="Basic and acidic residues" evidence="1">
    <location>
        <begin position="101"/>
        <end position="114"/>
    </location>
</feature>
<feature type="compositionally biased region" description="Polar residues" evidence="1">
    <location>
        <begin position="142"/>
        <end position="153"/>
    </location>
</feature>
<gene>
    <name evidence="2" type="ORF">OGATHE_002513</name>
</gene>
<proteinExistence type="predicted"/>
<reference evidence="2" key="2">
    <citation type="submission" date="2021-01" db="EMBL/GenBank/DDBJ databases">
        <authorList>
            <person name="Schikora-Tamarit M.A."/>
        </authorList>
    </citation>
    <scope>NUCLEOTIDE SEQUENCE</scope>
    <source>
        <strain evidence="2">NCAIM Y.01608</strain>
    </source>
</reference>
<protein>
    <submittedName>
        <fullName evidence="2">Uncharacterized protein</fullName>
    </submittedName>
</protein>
<feature type="region of interest" description="Disordered" evidence="1">
    <location>
        <begin position="98"/>
        <end position="159"/>
    </location>
</feature>
<dbReference type="Proteomes" id="UP000788993">
    <property type="component" value="Unassembled WGS sequence"/>
</dbReference>
<accession>A0A9P8PDA4</accession>
<dbReference type="EMBL" id="JAEUBD010000983">
    <property type="protein sequence ID" value="KAH3669701.1"/>
    <property type="molecule type" value="Genomic_DNA"/>
</dbReference>
<feature type="compositionally biased region" description="Basic and acidic residues" evidence="1">
    <location>
        <begin position="128"/>
        <end position="141"/>
    </location>
</feature>
<reference evidence="2" key="1">
    <citation type="journal article" date="2021" name="Open Biol.">
        <title>Shared evolutionary footprints suggest mitochondrial oxidative damage underlies multiple complex I losses in fungi.</title>
        <authorList>
            <person name="Schikora-Tamarit M.A."/>
            <person name="Marcet-Houben M."/>
            <person name="Nosek J."/>
            <person name="Gabaldon T."/>
        </authorList>
    </citation>
    <scope>NUCLEOTIDE SEQUENCE</scope>
    <source>
        <strain evidence="2">NCAIM Y.01608</strain>
    </source>
</reference>
<organism evidence="2 3">
    <name type="scientific">Ogataea polymorpha</name>
    <dbReference type="NCBI Taxonomy" id="460523"/>
    <lineage>
        <taxon>Eukaryota</taxon>
        <taxon>Fungi</taxon>
        <taxon>Dikarya</taxon>
        <taxon>Ascomycota</taxon>
        <taxon>Saccharomycotina</taxon>
        <taxon>Pichiomycetes</taxon>
        <taxon>Pichiales</taxon>
        <taxon>Pichiaceae</taxon>
        <taxon>Ogataea</taxon>
    </lineage>
</organism>
<dbReference type="AlphaFoldDB" id="A0A9P8PDA4"/>
<evidence type="ECO:0000313" key="3">
    <source>
        <dbReference type="Proteomes" id="UP000788993"/>
    </source>
</evidence>
<comment type="caution">
    <text evidence="2">The sequence shown here is derived from an EMBL/GenBank/DDBJ whole genome shotgun (WGS) entry which is preliminary data.</text>
</comment>
<evidence type="ECO:0000256" key="1">
    <source>
        <dbReference type="SAM" id="MobiDB-lite"/>
    </source>
</evidence>
<keyword evidence="3" id="KW-1185">Reference proteome</keyword>
<name>A0A9P8PDA4_9ASCO</name>